<dbReference type="GO" id="GO:0006633">
    <property type="term" value="P:fatty acid biosynthetic process"/>
    <property type="evidence" value="ECO:0007669"/>
    <property type="project" value="InterPro"/>
</dbReference>
<gene>
    <name evidence="9" type="ORF">PPAR1163_LOCUS14533</name>
</gene>
<dbReference type="EMBL" id="HBGJ01022550">
    <property type="protein sequence ID" value="CAD9256162.1"/>
    <property type="molecule type" value="Transcribed_RNA"/>
</dbReference>
<comment type="similarity">
    <text evidence="1">Belongs to the short-chain dehydrogenases/reductases (SDR) family.</text>
</comment>
<keyword evidence="6" id="KW-0521">NADP</keyword>
<dbReference type="NCBIfam" id="NF009466">
    <property type="entry name" value="PRK12826.1-2"/>
    <property type="match status" value="1"/>
</dbReference>
<dbReference type="GO" id="GO:0051287">
    <property type="term" value="F:NAD binding"/>
    <property type="evidence" value="ECO:0007669"/>
    <property type="project" value="InterPro"/>
</dbReference>
<dbReference type="InterPro" id="IPR011284">
    <property type="entry name" value="3oxo_ACP_reduc"/>
</dbReference>
<dbReference type="NCBIfam" id="TIGR01830">
    <property type="entry name" value="3oxo_ACP_reduc"/>
    <property type="match status" value="1"/>
</dbReference>
<feature type="chain" id="PRO_5030757799" description="3-oxoacyl-[acyl-carrier-protein] reductase" evidence="7">
    <location>
        <begin position="22"/>
        <end position="303"/>
    </location>
</feature>
<feature type="binding site" evidence="6">
    <location>
        <begin position="60"/>
        <end position="63"/>
    </location>
    <ligand>
        <name>NADP(+)</name>
        <dbReference type="ChEBI" id="CHEBI:58349"/>
    </ligand>
</feature>
<feature type="signal peptide" evidence="7">
    <location>
        <begin position="1"/>
        <end position="21"/>
    </location>
</feature>
<dbReference type="Gene3D" id="3.40.50.720">
    <property type="entry name" value="NAD(P)-binding Rossmann-like Domain"/>
    <property type="match status" value="1"/>
</dbReference>
<evidence type="ECO:0000256" key="4">
    <source>
        <dbReference type="ARBA" id="ARBA00048508"/>
    </source>
</evidence>
<feature type="binding site" evidence="6">
    <location>
        <position position="241"/>
    </location>
    <ligand>
        <name>NADP(+)</name>
        <dbReference type="ChEBI" id="CHEBI:58349"/>
    </ligand>
</feature>
<dbReference type="AlphaFoldDB" id="A0A7S1U4R4"/>
<name>A0A7S1U4R4_9STRA</name>
<reference evidence="9" key="1">
    <citation type="submission" date="2021-01" db="EMBL/GenBank/DDBJ databases">
        <authorList>
            <person name="Corre E."/>
            <person name="Pelletier E."/>
            <person name="Niang G."/>
            <person name="Scheremetjew M."/>
            <person name="Finn R."/>
            <person name="Kale V."/>
            <person name="Holt S."/>
            <person name="Cochrane G."/>
            <person name="Meng A."/>
            <person name="Brown T."/>
            <person name="Cohen L."/>
        </authorList>
    </citation>
    <scope>NUCLEOTIDE SEQUENCE</scope>
    <source>
        <strain evidence="9">CCMP2877</strain>
    </source>
</reference>
<dbReference type="PANTHER" id="PTHR42879">
    <property type="entry name" value="3-OXOACYL-(ACYL-CARRIER-PROTEIN) REDUCTASE"/>
    <property type="match status" value="1"/>
</dbReference>
<dbReference type="InterPro" id="IPR057326">
    <property type="entry name" value="KR_dom"/>
</dbReference>
<dbReference type="EC" id="1.1.1.100" evidence="2"/>
<dbReference type="PRINTS" id="PR00080">
    <property type="entry name" value="SDRFAMILY"/>
</dbReference>
<evidence type="ECO:0000256" key="1">
    <source>
        <dbReference type="ARBA" id="ARBA00006484"/>
    </source>
</evidence>
<feature type="binding site" evidence="6">
    <location>
        <position position="143"/>
    </location>
    <ligand>
        <name>NADP(+)</name>
        <dbReference type="ChEBI" id="CHEBI:58349"/>
    </ligand>
</feature>
<dbReference type="SMART" id="SM00822">
    <property type="entry name" value="PKS_KR"/>
    <property type="match status" value="1"/>
</dbReference>
<dbReference type="InterPro" id="IPR050259">
    <property type="entry name" value="SDR"/>
</dbReference>
<evidence type="ECO:0000256" key="3">
    <source>
        <dbReference type="ARBA" id="ARBA00023002"/>
    </source>
</evidence>
<feature type="binding site" evidence="6">
    <location>
        <begin position="208"/>
        <end position="212"/>
    </location>
    <ligand>
        <name>NADP(+)</name>
        <dbReference type="ChEBI" id="CHEBI:58349"/>
    </ligand>
</feature>
<comment type="catalytic activity">
    <reaction evidence="4">
        <text>a (3R)-hydroxyacyl-[ACP] + NADP(+) = a 3-oxoacyl-[ACP] + NADPH + H(+)</text>
        <dbReference type="Rhea" id="RHEA:17397"/>
        <dbReference type="Rhea" id="RHEA-COMP:9916"/>
        <dbReference type="Rhea" id="RHEA-COMP:9945"/>
        <dbReference type="ChEBI" id="CHEBI:15378"/>
        <dbReference type="ChEBI" id="CHEBI:57783"/>
        <dbReference type="ChEBI" id="CHEBI:58349"/>
        <dbReference type="ChEBI" id="CHEBI:78776"/>
        <dbReference type="ChEBI" id="CHEBI:78827"/>
        <dbReference type="EC" id="1.1.1.100"/>
    </reaction>
</comment>
<protein>
    <recommendedName>
        <fullName evidence="2">3-oxoacyl-[acyl-carrier-protein] reductase</fullName>
        <ecNumber evidence="2">1.1.1.100</ecNumber>
    </recommendedName>
</protein>
<organism evidence="9">
    <name type="scientific">Phaeomonas parva</name>
    <dbReference type="NCBI Taxonomy" id="124430"/>
    <lineage>
        <taxon>Eukaryota</taxon>
        <taxon>Sar</taxon>
        <taxon>Stramenopiles</taxon>
        <taxon>Ochrophyta</taxon>
        <taxon>Pinguiophyceae</taxon>
        <taxon>Pinguiochrysidales</taxon>
        <taxon>Pinguiochrysidaceae</taxon>
        <taxon>Phaeomonas</taxon>
    </lineage>
</organism>
<dbReference type="InterPro" id="IPR002347">
    <property type="entry name" value="SDR_fam"/>
</dbReference>
<dbReference type="FunFam" id="3.40.50.720:FF:000173">
    <property type="entry name" value="3-oxoacyl-[acyl-carrier protein] reductase"/>
    <property type="match status" value="1"/>
</dbReference>
<sequence>MMYKSFALVAMIAAFASRATAFAPVARRGAMGSLRMAATAEAGEAVDAKIATGKVAIVTGSSRGIGRAVALALGQAGCRVVVNYANSAGPAEEVVEAIKAMGGGADAVAVKANCAKEEEIKGLFEACESTWGEGVSCDILVNNAGITRDGLAVRMSEEQFREVIDTNLVGVFLASREAANIMLRKRKGRIVNIASVVGQIGNAGQANYAAAKGGVIAMTMSNAREFAKRGVKVNCVCPGFIKSDMTDELPERFVEEVVGTIPLGRFGEVDEVAGMVKFLATDPAAEYITGHTFNVDGGMAIGA</sequence>
<dbReference type="InterPro" id="IPR036291">
    <property type="entry name" value="NAD(P)-bd_dom_sf"/>
</dbReference>
<dbReference type="GO" id="GO:0004316">
    <property type="term" value="F:3-oxoacyl-[acyl-carrier-protein] reductase (NADPH) activity"/>
    <property type="evidence" value="ECO:0007669"/>
    <property type="project" value="UniProtKB-EC"/>
</dbReference>
<dbReference type="PRINTS" id="PR00081">
    <property type="entry name" value="GDHRDH"/>
</dbReference>
<dbReference type="Pfam" id="PF13561">
    <property type="entry name" value="adh_short_C2"/>
    <property type="match status" value="1"/>
</dbReference>
<evidence type="ECO:0000259" key="8">
    <source>
        <dbReference type="SMART" id="SM00822"/>
    </source>
</evidence>
<evidence type="ECO:0000256" key="7">
    <source>
        <dbReference type="SAM" id="SignalP"/>
    </source>
</evidence>
<proteinExistence type="inferred from homology"/>
<keyword evidence="7" id="KW-0732">Signal</keyword>
<keyword evidence="3" id="KW-0560">Oxidoreductase</keyword>
<dbReference type="CDD" id="cd05333">
    <property type="entry name" value="BKR_SDR_c"/>
    <property type="match status" value="1"/>
</dbReference>
<feature type="active site" description="Proton acceptor" evidence="5">
    <location>
        <position position="208"/>
    </location>
</feature>
<evidence type="ECO:0000256" key="5">
    <source>
        <dbReference type="PIRSR" id="PIRSR611284-1"/>
    </source>
</evidence>
<dbReference type="PANTHER" id="PTHR42879:SF2">
    <property type="entry name" value="3-OXOACYL-[ACYL-CARRIER-PROTEIN] REDUCTASE FABG"/>
    <property type="match status" value="1"/>
</dbReference>
<evidence type="ECO:0000256" key="6">
    <source>
        <dbReference type="PIRSR" id="PIRSR611284-2"/>
    </source>
</evidence>
<evidence type="ECO:0000256" key="2">
    <source>
        <dbReference type="ARBA" id="ARBA00012948"/>
    </source>
</evidence>
<dbReference type="SUPFAM" id="SSF51735">
    <property type="entry name" value="NAD(P)-binding Rossmann-fold domains"/>
    <property type="match status" value="1"/>
</dbReference>
<accession>A0A7S1U4R4</accession>
<evidence type="ECO:0000313" key="9">
    <source>
        <dbReference type="EMBL" id="CAD9256162.1"/>
    </source>
</evidence>
<feature type="domain" description="Ketoreductase" evidence="8">
    <location>
        <begin position="54"/>
        <end position="226"/>
    </location>
</feature>